<evidence type="ECO:0000259" key="8">
    <source>
        <dbReference type="Pfam" id="PF16922"/>
    </source>
</evidence>
<dbReference type="InterPro" id="IPR008591">
    <property type="entry name" value="GINS_Sld5"/>
</dbReference>
<evidence type="ECO:0000259" key="7">
    <source>
        <dbReference type="Pfam" id="PF05916"/>
    </source>
</evidence>
<dbReference type="Gene3D" id="1.20.58.1030">
    <property type="match status" value="1"/>
</dbReference>
<dbReference type="GO" id="GO:0006261">
    <property type="term" value="P:DNA-templated DNA replication"/>
    <property type="evidence" value="ECO:0007669"/>
    <property type="project" value="InterPro"/>
</dbReference>
<dbReference type="EMBL" id="SPLM01000001">
    <property type="protein sequence ID" value="TMW69475.1"/>
    <property type="molecule type" value="Genomic_DNA"/>
</dbReference>
<dbReference type="FunFam" id="1.20.58.1030:FF:000005">
    <property type="entry name" value="DNA replication complex GINS protein SLD5"/>
    <property type="match status" value="1"/>
</dbReference>
<keyword evidence="10" id="KW-1185">Reference proteome</keyword>
<evidence type="ECO:0000256" key="3">
    <source>
        <dbReference type="ARBA" id="ARBA00014804"/>
    </source>
</evidence>
<dbReference type="CDD" id="cd11711">
    <property type="entry name" value="GINS_A_Sld5"/>
    <property type="match status" value="1"/>
</dbReference>
<dbReference type="Proteomes" id="UP000794436">
    <property type="component" value="Unassembled WGS sequence"/>
</dbReference>
<comment type="function">
    <text evidence="6">The GINS complex plays an essential role in the initiation of DNA replication.</text>
</comment>
<dbReference type="Pfam" id="PF05916">
    <property type="entry name" value="Sld5"/>
    <property type="match status" value="1"/>
</dbReference>
<evidence type="ECO:0000256" key="2">
    <source>
        <dbReference type="ARBA" id="ARBA00008187"/>
    </source>
</evidence>
<keyword evidence="4 6" id="KW-0235">DNA replication</keyword>
<dbReference type="PIRSF" id="PIRSF007764">
    <property type="entry name" value="Sld5"/>
    <property type="match status" value="1"/>
</dbReference>
<evidence type="ECO:0000256" key="6">
    <source>
        <dbReference type="PIRNR" id="PIRNR007764"/>
    </source>
</evidence>
<dbReference type="InterPro" id="IPR031633">
    <property type="entry name" value="SLD5_C"/>
</dbReference>
<reference evidence="9" key="1">
    <citation type="submission" date="2019-03" db="EMBL/GenBank/DDBJ databases">
        <title>Long read genome sequence of the mycoparasitic Pythium oligandrum ATCC 38472 isolated from sugarbeet rhizosphere.</title>
        <authorList>
            <person name="Gaulin E."/>
        </authorList>
    </citation>
    <scope>NUCLEOTIDE SEQUENCE</scope>
    <source>
        <strain evidence="9">ATCC 38472_TT</strain>
    </source>
</reference>
<evidence type="ECO:0000256" key="1">
    <source>
        <dbReference type="ARBA" id="ARBA00004123"/>
    </source>
</evidence>
<evidence type="ECO:0000313" key="9">
    <source>
        <dbReference type="EMBL" id="TMW69475.1"/>
    </source>
</evidence>
<proteinExistence type="inferred from homology"/>
<dbReference type="OrthoDB" id="338231at2759"/>
<evidence type="ECO:0000256" key="5">
    <source>
        <dbReference type="ARBA" id="ARBA00023242"/>
    </source>
</evidence>
<dbReference type="SUPFAM" id="SSF160059">
    <property type="entry name" value="PriA/YqbF domain"/>
    <property type="match status" value="1"/>
</dbReference>
<dbReference type="PANTHER" id="PTHR21206:SF0">
    <property type="entry name" value="DNA REPLICATION COMPLEX GINS PROTEIN SLD5"/>
    <property type="match status" value="1"/>
</dbReference>
<name>A0A8K1CTT8_PYTOL</name>
<comment type="subcellular location">
    <subcellularLocation>
        <location evidence="1 6">Nucleus</location>
    </subcellularLocation>
</comment>
<feature type="domain" description="DNA replication complex GINS protein SLD5 C-terminal" evidence="8">
    <location>
        <begin position="161"/>
        <end position="215"/>
    </location>
</feature>
<evidence type="ECO:0000313" key="10">
    <source>
        <dbReference type="Proteomes" id="UP000794436"/>
    </source>
</evidence>
<evidence type="ECO:0000256" key="4">
    <source>
        <dbReference type="ARBA" id="ARBA00022705"/>
    </source>
</evidence>
<organism evidence="9 10">
    <name type="scientific">Pythium oligandrum</name>
    <name type="common">Mycoparasitic fungus</name>
    <dbReference type="NCBI Taxonomy" id="41045"/>
    <lineage>
        <taxon>Eukaryota</taxon>
        <taxon>Sar</taxon>
        <taxon>Stramenopiles</taxon>
        <taxon>Oomycota</taxon>
        <taxon>Peronosporomycetes</taxon>
        <taxon>Pythiales</taxon>
        <taxon>Pythiaceae</taxon>
        <taxon>Pythium</taxon>
    </lineage>
</organism>
<dbReference type="SUPFAM" id="SSF158573">
    <property type="entry name" value="GINS helical bundle-like"/>
    <property type="match status" value="1"/>
</dbReference>
<dbReference type="CDD" id="cd21692">
    <property type="entry name" value="GINS_B_Sld5"/>
    <property type="match status" value="1"/>
</dbReference>
<protein>
    <recommendedName>
        <fullName evidence="3 6">DNA replication complex GINS protein SLD5</fullName>
    </recommendedName>
</protein>
<dbReference type="InterPro" id="IPR038749">
    <property type="entry name" value="Sld5_GINS_A"/>
</dbReference>
<keyword evidence="5 6" id="KW-0539">Nucleus</keyword>
<feature type="domain" description="GINS subunit" evidence="7">
    <location>
        <begin position="46"/>
        <end position="137"/>
    </location>
</feature>
<comment type="caution">
    <text evidence="9">The sequence shown here is derived from an EMBL/GenBank/DDBJ whole genome shotgun (WGS) entry which is preliminary data.</text>
</comment>
<dbReference type="InterPro" id="IPR036224">
    <property type="entry name" value="GINS_bundle-like_dom_sf"/>
</dbReference>
<accession>A0A8K1CTT8</accession>
<dbReference type="AlphaFoldDB" id="A0A8K1CTT8"/>
<dbReference type="GO" id="GO:0000727">
    <property type="term" value="P:double-strand break repair via break-induced replication"/>
    <property type="evidence" value="ECO:0007669"/>
    <property type="project" value="TreeGrafter"/>
</dbReference>
<dbReference type="GO" id="GO:0000811">
    <property type="term" value="C:GINS complex"/>
    <property type="evidence" value="ECO:0007669"/>
    <property type="project" value="UniProtKB-UniRule"/>
</dbReference>
<sequence>MDDSQGMTSDFDRENLNEDVERMQTLWLNEINAPEILPYDDEMVAEMLDQIKNQQEYVDSVSEDKAALTEERAFINKLYQMEIDRLKYMVSSYLRTRLRKTEKFAQHILNDPVLTQRLSQKEIQFAKQYVMLFDNHVSELALARFPDEHRSLTAEGMVVEPDLDSFVFCESKESLGQLQCDDNGVEYISMHQGDRHVVRYRSVKNHVEEGQVGLL</sequence>
<dbReference type="InterPro" id="IPR021151">
    <property type="entry name" value="GINS_A"/>
</dbReference>
<gene>
    <name evidence="9" type="ORF">Poli38472_001631</name>
</gene>
<comment type="similarity">
    <text evidence="2 6">Belongs to the GINS4/SLD5 family.</text>
</comment>
<dbReference type="PANTHER" id="PTHR21206">
    <property type="entry name" value="SLD5 PROTEIN"/>
    <property type="match status" value="1"/>
</dbReference>
<dbReference type="Pfam" id="PF16922">
    <property type="entry name" value="SLD5_C"/>
    <property type="match status" value="1"/>
</dbReference>